<dbReference type="AlphaFoldDB" id="A0A1M7JND5"/>
<accession>A0A1M7JND5</accession>
<dbReference type="RefSeq" id="WP_073045221.1">
    <property type="nucleotide sequence ID" value="NZ_FOLF01000007.1"/>
</dbReference>
<dbReference type="InterPro" id="IPR026906">
    <property type="entry name" value="LRR_5"/>
</dbReference>
<evidence type="ECO:0000313" key="2">
    <source>
        <dbReference type="Proteomes" id="UP000184280"/>
    </source>
</evidence>
<sequence length="278" mass="32328">MSKLIYKNIYDEDGAIISDDGRILLKAPDVPHYRIREGVEEIDEKAFKGCKQLKEVDVPFTIETWEGRLSNDDCMRYAPKGLKLKCWRWPYPENCIRSEELEKEIEEGWVDDFGAVYSKDKKRLLKSANIRNYKVREGTESIDRLAFLYCDKLQCIYFPVSCKEEEFDAVLGGDIGAICFWDRPYLPDDMNDDEFWYEEDEIYVDEYNVVYTKDRKRLLYARMGFDQNEYVIPDGTVTICSCAFGVCEHFVHVSAPSSLRVIGDGIFARGGGRIVIRK</sequence>
<dbReference type="Pfam" id="PF13306">
    <property type="entry name" value="LRR_5"/>
    <property type="match status" value="3"/>
</dbReference>
<name>A0A1M7JND5_XYLRU</name>
<proteinExistence type="predicted"/>
<dbReference type="Gene3D" id="3.80.10.10">
    <property type="entry name" value="Ribonuclease Inhibitor"/>
    <property type="match status" value="2"/>
</dbReference>
<dbReference type="OrthoDB" id="1063323at2"/>
<evidence type="ECO:0000313" key="1">
    <source>
        <dbReference type="EMBL" id="SHM54524.1"/>
    </source>
</evidence>
<gene>
    <name evidence="1" type="ORF">SAMN04488494_2123</name>
</gene>
<dbReference type="Proteomes" id="UP000184280">
    <property type="component" value="Unassembled WGS sequence"/>
</dbReference>
<organism evidence="1 2">
    <name type="scientific">Xylanibacter ruminicola</name>
    <name type="common">Prevotella ruminicola</name>
    <dbReference type="NCBI Taxonomy" id="839"/>
    <lineage>
        <taxon>Bacteria</taxon>
        <taxon>Pseudomonadati</taxon>
        <taxon>Bacteroidota</taxon>
        <taxon>Bacteroidia</taxon>
        <taxon>Bacteroidales</taxon>
        <taxon>Prevotellaceae</taxon>
        <taxon>Xylanibacter</taxon>
    </lineage>
</organism>
<dbReference type="InterPro" id="IPR032675">
    <property type="entry name" value="LRR_dom_sf"/>
</dbReference>
<protein>
    <submittedName>
        <fullName evidence="1">Leucine rich repeat-containing protein</fullName>
    </submittedName>
</protein>
<reference evidence="1 2" key="1">
    <citation type="submission" date="2016-11" db="EMBL/GenBank/DDBJ databases">
        <authorList>
            <person name="Jaros S."/>
            <person name="Januszkiewicz K."/>
            <person name="Wedrychowicz H."/>
        </authorList>
    </citation>
    <scope>NUCLEOTIDE SEQUENCE [LARGE SCALE GENOMIC DNA]</scope>
    <source>
        <strain evidence="1 2">BPI-34</strain>
    </source>
</reference>
<dbReference type="EMBL" id="FRCJ01000004">
    <property type="protein sequence ID" value="SHM54524.1"/>
    <property type="molecule type" value="Genomic_DNA"/>
</dbReference>